<comment type="caution">
    <text evidence="1">The sequence shown here is derived from an EMBL/GenBank/DDBJ whole genome shotgun (WGS) entry which is preliminary data.</text>
</comment>
<protein>
    <submittedName>
        <fullName evidence="1">Uncharacterized protein</fullName>
    </submittedName>
</protein>
<gene>
    <name evidence="1" type="ORF">AFUS01_LOCUS7622</name>
</gene>
<dbReference type="EMBL" id="CAJVCH010051623">
    <property type="protein sequence ID" value="CAG7718211.1"/>
    <property type="molecule type" value="Genomic_DNA"/>
</dbReference>
<reference evidence="1" key="1">
    <citation type="submission" date="2021-06" db="EMBL/GenBank/DDBJ databases">
        <authorList>
            <person name="Hodson N. C."/>
            <person name="Mongue J. A."/>
            <person name="Jaron S. K."/>
        </authorList>
    </citation>
    <scope>NUCLEOTIDE SEQUENCE</scope>
</reference>
<keyword evidence="2" id="KW-1185">Reference proteome</keyword>
<organism evidence="1 2">
    <name type="scientific">Allacma fusca</name>
    <dbReference type="NCBI Taxonomy" id="39272"/>
    <lineage>
        <taxon>Eukaryota</taxon>
        <taxon>Metazoa</taxon>
        <taxon>Ecdysozoa</taxon>
        <taxon>Arthropoda</taxon>
        <taxon>Hexapoda</taxon>
        <taxon>Collembola</taxon>
        <taxon>Symphypleona</taxon>
        <taxon>Sminthuridae</taxon>
        <taxon>Allacma</taxon>
    </lineage>
</organism>
<evidence type="ECO:0000313" key="1">
    <source>
        <dbReference type="EMBL" id="CAG7718211.1"/>
    </source>
</evidence>
<accession>A0A8J2JEP1</accession>
<proteinExistence type="predicted"/>
<dbReference type="AlphaFoldDB" id="A0A8J2JEP1"/>
<evidence type="ECO:0000313" key="2">
    <source>
        <dbReference type="Proteomes" id="UP000708208"/>
    </source>
</evidence>
<name>A0A8J2JEP1_9HEXA</name>
<feature type="non-terminal residue" evidence="1">
    <location>
        <position position="1"/>
    </location>
</feature>
<dbReference type="Proteomes" id="UP000708208">
    <property type="component" value="Unassembled WGS sequence"/>
</dbReference>
<sequence>MPQENGAIADGAVEGGTLEGEITFVCRAVCDSYVYDPRLGFRQTEPWDFQSKYVCYSQLGSKYLMYPISREQKISGNLYYGSKTGGKRAIHCDPEEGFESLELEIRLGKCGSLAECDLKFSPMPLL</sequence>